<dbReference type="InterPro" id="IPR024266">
    <property type="entry name" value="DUF3806"/>
</dbReference>
<dbReference type="Pfam" id="PF12713">
    <property type="entry name" value="DUF3806"/>
    <property type="match status" value="1"/>
</dbReference>
<protein>
    <submittedName>
        <fullName evidence="2">DUF3806 domain-containing protein</fullName>
    </submittedName>
</protein>
<organism evidence="2 3">
    <name type="scientific">Myroides albus</name>
    <dbReference type="NCBI Taxonomy" id="2562892"/>
    <lineage>
        <taxon>Bacteria</taxon>
        <taxon>Pseudomonadati</taxon>
        <taxon>Bacteroidota</taxon>
        <taxon>Flavobacteriia</taxon>
        <taxon>Flavobacteriales</taxon>
        <taxon>Flavobacteriaceae</taxon>
        <taxon>Myroides</taxon>
    </lineage>
</organism>
<name>A0A6I3LM99_9FLAO</name>
<keyword evidence="3" id="KW-1185">Reference proteome</keyword>
<accession>A0A6I3LM99</accession>
<proteinExistence type="predicted"/>
<dbReference type="EMBL" id="WMJX01000003">
    <property type="protein sequence ID" value="MTG97115.1"/>
    <property type="molecule type" value="Genomic_DNA"/>
</dbReference>
<dbReference type="Gene3D" id="1.20.120.1090">
    <property type="match status" value="1"/>
</dbReference>
<dbReference type="AlphaFoldDB" id="A0A6I3LM99"/>
<gene>
    <name evidence="2" type="ORF">GJV76_03030</name>
</gene>
<evidence type="ECO:0000259" key="1">
    <source>
        <dbReference type="Pfam" id="PF12713"/>
    </source>
</evidence>
<dbReference type="Proteomes" id="UP000438760">
    <property type="component" value="Unassembled WGS sequence"/>
</dbReference>
<evidence type="ECO:0000313" key="2">
    <source>
        <dbReference type="EMBL" id="MTG97115.1"/>
    </source>
</evidence>
<reference evidence="2 3" key="1">
    <citation type="submission" date="2019-11" db="EMBL/GenBank/DDBJ databases">
        <title>Genome of Strain BIT-d1.</title>
        <authorList>
            <person name="Yang Y."/>
        </authorList>
    </citation>
    <scope>NUCLEOTIDE SEQUENCE [LARGE SCALE GENOMIC DNA]</scope>
    <source>
        <strain evidence="2 3">BIT-d1</strain>
    </source>
</reference>
<sequence length="292" mass="33732">MKIFEIGNGQTIMKGSSDYYCSLENEKTLQIYKGLSENEPVIRVSMLYFQRNEGVTQEEAIRTFQEQAKEHNAECTVLPNKVYYAYDSHAIEDVYMHVYEVMYGENIIIVSLSAAKGTEGSEDVKAHLEDMRQMVESIDSLASLELPLLEPTYNDMYYLSQAVVKLYGMDAEEIDEYYTSGKAIDRLQTILDNKEYDQADGAAHFALGMAFGVAMVYEYPDLHWVLVSDQYGRELALQYQNLAVQCFPISMILKRLEDNEVIDVKHLLQETFNQIQATLQKDEDFRYLEYNY</sequence>
<dbReference type="RefSeq" id="WP_155091167.1">
    <property type="nucleotide sequence ID" value="NZ_WMJX01000003.1"/>
</dbReference>
<evidence type="ECO:0000313" key="3">
    <source>
        <dbReference type="Proteomes" id="UP000438760"/>
    </source>
</evidence>
<dbReference type="OrthoDB" id="8781168at2"/>
<feature type="domain" description="DUF3806" evidence="1">
    <location>
        <begin position="185"/>
        <end position="266"/>
    </location>
</feature>
<comment type="caution">
    <text evidence="2">The sequence shown here is derived from an EMBL/GenBank/DDBJ whole genome shotgun (WGS) entry which is preliminary data.</text>
</comment>